<evidence type="ECO:0000313" key="1">
    <source>
        <dbReference type="EMBL" id="SUA20677.1"/>
    </source>
</evidence>
<keyword evidence="1" id="KW-0808">Transferase</keyword>
<proteinExistence type="predicted"/>
<sequence>MKSVRSFIRNDILAMSAYKITDVPPGLPNSMRWKAPPILLRGTKP</sequence>
<accession>A0A378VUI3</accession>
<gene>
    <name evidence="1" type="primary">hisC_4</name>
    <name evidence="1" type="ORF">NCTC11421_00775</name>
</gene>
<protein>
    <submittedName>
        <fullName evidence="1">Histidinol-phosphate aminotransferase</fullName>
    </submittedName>
</protein>
<dbReference type="GO" id="GO:0008483">
    <property type="term" value="F:transaminase activity"/>
    <property type="evidence" value="ECO:0007669"/>
    <property type="project" value="UniProtKB-KW"/>
</dbReference>
<organism evidence="1">
    <name type="scientific">Neisseria gonorrhoeae</name>
    <dbReference type="NCBI Taxonomy" id="485"/>
    <lineage>
        <taxon>Bacteria</taxon>
        <taxon>Pseudomonadati</taxon>
        <taxon>Pseudomonadota</taxon>
        <taxon>Betaproteobacteria</taxon>
        <taxon>Neisseriales</taxon>
        <taxon>Neisseriaceae</taxon>
        <taxon>Neisseria</taxon>
    </lineage>
</organism>
<name>A0A378VUI3_NEIGO</name>
<reference evidence="1" key="1">
    <citation type="submission" date="2018-06" db="EMBL/GenBank/DDBJ databases">
        <authorList>
            <consortium name="Pathogen Informatics"/>
            <person name="Doyle S."/>
        </authorList>
    </citation>
    <scope>NUCLEOTIDE SEQUENCE [LARGE SCALE GENOMIC DNA]</scope>
    <source>
        <strain evidence="1">NCTC11421</strain>
    </source>
</reference>
<dbReference type="AlphaFoldDB" id="A0A378VUI3"/>
<keyword evidence="1" id="KW-0032">Aminotransferase</keyword>
<dbReference type="EMBL" id="UGRI01000001">
    <property type="protein sequence ID" value="SUA20677.1"/>
    <property type="molecule type" value="Genomic_DNA"/>
</dbReference>